<dbReference type="Gene3D" id="3.30.420.10">
    <property type="entry name" value="Ribonuclease H-like superfamily/Ribonuclease H"/>
    <property type="match status" value="1"/>
</dbReference>
<reference evidence="1 2" key="1">
    <citation type="journal article" date="2018" name="BMC Genomics">
        <title>Comparative genome analyses reveal sequence features reflecting distinct modes of host-adaptation between dicot and monocot powdery mildew.</title>
        <authorList>
            <person name="Wu Y."/>
            <person name="Ma X."/>
            <person name="Pan Z."/>
            <person name="Kale S.D."/>
            <person name="Song Y."/>
            <person name="King H."/>
            <person name="Zhang Q."/>
            <person name="Presley C."/>
            <person name="Deng X."/>
            <person name="Wei C.I."/>
            <person name="Xiao S."/>
        </authorList>
    </citation>
    <scope>NUCLEOTIDE SEQUENCE [LARGE SCALE GENOMIC DNA]</scope>
    <source>
        <strain evidence="1">UCSC1</strain>
    </source>
</reference>
<dbReference type="AlphaFoldDB" id="A0A420ILL1"/>
<dbReference type="Proteomes" id="UP000285405">
    <property type="component" value="Unassembled WGS sequence"/>
</dbReference>
<dbReference type="InterPro" id="IPR036397">
    <property type="entry name" value="RNaseH_sf"/>
</dbReference>
<protein>
    <submittedName>
        <fullName evidence="1">Uncharacterized protein</fullName>
    </submittedName>
</protein>
<comment type="caution">
    <text evidence="1">The sequence shown here is derived from an EMBL/GenBank/DDBJ whole genome shotgun (WGS) entry which is preliminary data.</text>
</comment>
<proteinExistence type="predicted"/>
<dbReference type="EMBL" id="MCBR01007884">
    <property type="protein sequence ID" value="RKF75444.1"/>
    <property type="molecule type" value="Genomic_DNA"/>
</dbReference>
<gene>
    <name evidence="1" type="ORF">GcC1_078029</name>
</gene>
<name>A0A420ILL1_9PEZI</name>
<accession>A0A420ILL1</accession>
<dbReference type="GO" id="GO:0003676">
    <property type="term" value="F:nucleic acid binding"/>
    <property type="evidence" value="ECO:0007669"/>
    <property type="project" value="InterPro"/>
</dbReference>
<feature type="non-terminal residue" evidence="1">
    <location>
        <position position="89"/>
    </location>
</feature>
<evidence type="ECO:0000313" key="2">
    <source>
        <dbReference type="Proteomes" id="UP000285405"/>
    </source>
</evidence>
<organism evidence="1 2">
    <name type="scientific">Golovinomyces cichoracearum</name>
    <dbReference type="NCBI Taxonomy" id="62708"/>
    <lineage>
        <taxon>Eukaryota</taxon>
        <taxon>Fungi</taxon>
        <taxon>Dikarya</taxon>
        <taxon>Ascomycota</taxon>
        <taxon>Pezizomycotina</taxon>
        <taxon>Leotiomycetes</taxon>
        <taxon>Erysiphales</taxon>
        <taxon>Erysiphaceae</taxon>
        <taxon>Golovinomyces</taxon>
    </lineage>
</organism>
<sequence>MPLGFGIPVGIYSYPGPHFGEHTRKYAERKGVTWCNSPVAAKAATGMAEKAVDIFQRVLKKITPDPSKWPDNVPRATFEVNNREITHLL</sequence>
<dbReference type="InterPro" id="IPR012337">
    <property type="entry name" value="RNaseH-like_sf"/>
</dbReference>
<dbReference type="SUPFAM" id="SSF53098">
    <property type="entry name" value="Ribonuclease H-like"/>
    <property type="match status" value="1"/>
</dbReference>
<evidence type="ECO:0000313" key="1">
    <source>
        <dbReference type="EMBL" id="RKF75444.1"/>
    </source>
</evidence>